<proteinExistence type="predicted"/>
<gene>
    <name evidence="1" type="ORF">HDU87_004483</name>
</gene>
<evidence type="ECO:0000313" key="1">
    <source>
        <dbReference type="EMBL" id="KAJ3177464.1"/>
    </source>
</evidence>
<name>A0AAD5TIC7_9FUNG</name>
<sequence>MPAVPYTIAQQIVGYLLLDMMLEIDLQDSSLSASQAPDADAAINGRIRHGFPILRETKNPFVKLDYILCDCVVYASSQTPALLEKYRDHFDRNMQQGLIVLRTKNRAVCTATQARNLESSDSRPECVLMKNAVYLHNENDPAYDMDAPAERFAFVLYHKETYHLSYLWAPTGGKVRVREREQFD</sequence>
<dbReference type="Proteomes" id="UP001212152">
    <property type="component" value="Unassembled WGS sequence"/>
</dbReference>
<evidence type="ECO:0000313" key="2">
    <source>
        <dbReference type="Proteomes" id="UP001212152"/>
    </source>
</evidence>
<comment type="caution">
    <text evidence="1">The sequence shown here is derived from an EMBL/GenBank/DDBJ whole genome shotgun (WGS) entry which is preliminary data.</text>
</comment>
<dbReference type="EMBL" id="JADGJQ010000033">
    <property type="protein sequence ID" value="KAJ3177464.1"/>
    <property type="molecule type" value="Genomic_DNA"/>
</dbReference>
<organism evidence="1 2">
    <name type="scientific">Geranomyces variabilis</name>
    <dbReference type="NCBI Taxonomy" id="109894"/>
    <lineage>
        <taxon>Eukaryota</taxon>
        <taxon>Fungi</taxon>
        <taxon>Fungi incertae sedis</taxon>
        <taxon>Chytridiomycota</taxon>
        <taxon>Chytridiomycota incertae sedis</taxon>
        <taxon>Chytridiomycetes</taxon>
        <taxon>Spizellomycetales</taxon>
        <taxon>Powellomycetaceae</taxon>
        <taxon>Geranomyces</taxon>
    </lineage>
</organism>
<dbReference type="AlphaFoldDB" id="A0AAD5TIC7"/>
<reference evidence="1" key="1">
    <citation type="submission" date="2020-05" db="EMBL/GenBank/DDBJ databases">
        <title>Phylogenomic resolution of chytrid fungi.</title>
        <authorList>
            <person name="Stajich J.E."/>
            <person name="Amses K."/>
            <person name="Simmons R."/>
            <person name="Seto K."/>
            <person name="Myers J."/>
            <person name="Bonds A."/>
            <person name="Quandt C.A."/>
            <person name="Barry K."/>
            <person name="Liu P."/>
            <person name="Grigoriev I."/>
            <person name="Longcore J.E."/>
            <person name="James T.Y."/>
        </authorList>
    </citation>
    <scope>NUCLEOTIDE SEQUENCE</scope>
    <source>
        <strain evidence="1">JEL0379</strain>
    </source>
</reference>
<keyword evidence="2" id="KW-1185">Reference proteome</keyword>
<protein>
    <submittedName>
        <fullName evidence="1">Uncharacterized protein</fullName>
    </submittedName>
</protein>
<accession>A0AAD5TIC7</accession>